<proteinExistence type="predicted"/>
<sequence>MIGRLIGTVKKYPEVTPLLVVCSFAASFGIFSLTRFVTSNPEVSLNHRETNWETSELKAGRIPDRVLQLHAQDKQAAFVLSLASST</sequence>
<dbReference type="EMBL" id="GL832956">
    <property type="protein sequence ID" value="EGD76202.1"/>
    <property type="molecule type" value="Genomic_DNA"/>
</dbReference>
<evidence type="ECO:0000313" key="3">
    <source>
        <dbReference type="Proteomes" id="UP000007799"/>
    </source>
</evidence>
<evidence type="ECO:0000256" key="1">
    <source>
        <dbReference type="SAM" id="Phobius"/>
    </source>
</evidence>
<organism evidence="3">
    <name type="scientific">Salpingoeca rosetta (strain ATCC 50818 / BSB-021)</name>
    <dbReference type="NCBI Taxonomy" id="946362"/>
    <lineage>
        <taxon>Eukaryota</taxon>
        <taxon>Choanoflagellata</taxon>
        <taxon>Craspedida</taxon>
        <taxon>Salpingoecidae</taxon>
        <taxon>Salpingoeca</taxon>
    </lineage>
</organism>
<dbReference type="AlphaFoldDB" id="F2TXU3"/>
<keyword evidence="1" id="KW-1133">Transmembrane helix</keyword>
<evidence type="ECO:0000313" key="2">
    <source>
        <dbReference type="EMBL" id="EGD76202.1"/>
    </source>
</evidence>
<reference evidence="2" key="1">
    <citation type="submission" date="2009-08" db="EMBL/GenBank/DDBJ databases">
        <title>Annotation of Salpingoeca rosetta.</title>
        <authorList>
            <consortium name="The Broad Institute Genome Sequencing Platform"/>
            <person name="Russ C."/>
            <person name="Cuomo C."/>
            <person name="Burger G."/>
            <person name="Gray M.W."/>
            <person name="Holland P.W.H."/>
            <person name="King N."/>
            <person name="Lang F.B.F."/>
            <person name="Roger A.J."/>
            <person name="Ruiz-Trillo I."/>
            <person name="Young S.K."/>
            <person name="Zeng Q."/>
            <person name="Gargeya S."/>
            <person name="Alvarado L."/>
            <person name="Berlin A."/>
            <person name="Chapman S.B."/>
            <person name="Chen Z."/>
            <person name="Freedman E."/>
            <person name="Gellesch M."/>
            <person name="Goldberg J."/>
            <person name="Griggs A."/>
            <person name="Gujja S."/>
            <person name="Heilman E."/>
            <person name="Heiman D."/>
            <person name="Howarth C."/>
            <person name="Mehta T."/>
            <person name="Neiman D."/>
            <person name="Pearson M."/>
            <person name="Roberts A."/>
            <person name="Saif S."/>
            <person name="Shea T."/>
            <person name="Shenoy N."/>
            <person name="Sisk P."/>
            <person name="Stolte C."/>
            <person name="Sykes S."/>
            <person name="White J."/>
            <person name="Yandava C."/>
            <person name="Haas B."/>
            <person name="Nusbaum C."/>
            <person name="Birren B."/>
        </authorList>
    </citation>
    <scope>NUCLEOTIDE SEQUENCE [LARGE SCALE GENOMIC DNA]</scope>
    <source>
        <strain evidence="2">ATCC 50818</strain>
    </source>
</reference>
<dbReference type="RefSeq" id="XP_004998377.1">
    <property type="nucleotide sequence ID" value="XM_004998320.1"/>
</dbReference>
<dbReference type="Proteomes" id="UP000007799">
    <property type="component" value="Unassembled WGS sequence"/>
</dbReference>
<dbReference type="InParanoid" id="F2TXU3"/>
<keyword evidence="3" id="KW-1185">Reference proteome</keyword>
<name>F2TXU3_SALR5</name>
<keyword evidence="1" id="KW-0812">Transmembrane</keyword>
<dbReference type="KEGG" id="sre:PTSG_11655"/>
<accession>F2TXU3</accession>
<gene>
    <name evidence="2" type="ORF">PTSG_11655</name>
</gene>
<feature type="transmembrane region" description="Helical" evidence="1">
    <location>
        <begin position="18"/>
        <end position="38"/>
    </location>
</feature>
<protein>
    <submittedName>
        <fullName evidence="2">Uncharacterized protein</fullName>
    </submittedName>
</protein>
<dbReference type="InterPro" id="IPR010530">
    <property type="entry name" value="B12D"/>
</dbReference>
<keyword evidence="1" id="KW-0472">Membrane</keyword>
<dbReference type="Pfam" id="PF06522">
    <property type="entry name" value="B12D"/>
    <property type="match status" value="1"/>
</dbReference>
<dbReference type="GeneID" id="16078971"/>